<sequence length="295" mass="32478">MGRRGLAISVGLAWLAAAGAAQAADDVLELTPTAPWHVHYADDYCRLARIFGTDEQKIIFSIEQDAPGDSFRMTLTGPMLDGPTRKGKASITFGAMPEQQIMFFPGTVGEGQPAWIFGDSARIKPYSAEKIASADDQGIRYEPITEAEEAAVTSVTIGRPLRDPVRLKTGPMKAAFAAMRSCTDELLDHWSIDVARHRELSRWATPIGNPAKWLRSGDYPRAMLTKWQPGIVRFRLSVGADGTPTACHIQRSTNSEGFDDAVCKGVMRRARFEPALDKDGRPIASYYVNVVRFQF</sequence>
<dbReference type="NCBIfam" id="TIGR01352">
    <property type="entry name" value="tonB_Cterm"/>
    <property type="match status" value="1"/>
</dbReference>
<evidence type="ECO:0000256" key="1">
    <source>
        <dbReference type="ARBA" id="ARBA00004167"/>
    </source>
</evidence>
<keyword evidence="8" id="KW-1185">Reference proteome</keyword>
<evidence type="ECO:0000256" key="5">
    <source>
        <dbReference type="SAM" id="SignalP"/>
    </source>
</evidence>
<evidence type="ECO:0000256" key="3">
    <source>
        <dbReference type="ARBA" id="ARBA00022989"/>
    </source>
</evidence>
<keyword evidence="2" id="KW-0812">Transmembrane</keyword>
<keyword evidence="5" id="KW-0732">Signal</keyword>
<keyword evidence="3" id="KW-1133">Transmembrane helix</keyword>
<dbReference type="InterPro" id="IPR006260">
    <property type="entry name" value="TonB/TolA_C"/>
</dbReference>
<accession>A0A7X5XUA5</accession>
<dbReference type="Proteomes" id="UP000535078">
    <property type="component" value="Unassembled WGS sequence"/>
</dbReference>
<feature type="chain" id="PRO_5030729973" evidence="5">
    <location>
        <begin position="24"/>
        <end position="295"/>
    </location>
</feature>
<keyword evidence="4" id="KW-0472">Membrane</keyword>
<dbReference type="SUPFAM" id="SSF74653">
    <property type="entry name" value="TolA/TonB C-terminal domain"/>
    <property type="match status" value="1"/>
</dbReference>
<organism evidence="7 8">
    <name type="scientific">Sphingopyxis italica</name>
    <dbReference type="NCBI Taxonomy" id="1129133"/>
    <lineage>
        <taxon>Bacteria</taxon>
        <taxon>Pseudomonadati</taxon>
        <taxon>Pseudomonadota</taxon>
        <taxon>Alphaproteobacteria</taxon>
        <taxon>Sphingomonadales</taxon>
        <taxon>Sphingomonadaceae</taxon>
        <taxon>Sphingopyxis</taxon>
    </lineage>
</organism>
<feature type="domain" description="TonB C-terminal" evidence="6">
    <location>
        <begin position="204"/>
        <end position="295"/>
    </location>
</feature>
<proteinExistence type="predicted"/>
<evidence type="ECO:0000259" key="6">
    <source>
        <dbReference type="PROSITE" id="PS52015"/>
    </source>
</evidence>
<comment type="caution">
    <text evidence="7">The sequence shown here is derived from an EMBL/GenBank/DDBJ whole genome shotgun (WGS) entry which is preliminary data.</text>
</comment>
<dbReference type="EMBL" id="JAATIT010000004">
    <property type="protein sequence ID" value="NJB91094.1"/>
    <property type="molecule type" value="Genomic_DNA"/>
</dbReference>
<dbReference type="GO" id="GO:0055085">
    <property type="term" value="P:transmembrane transport"/>
    <property type="evidence" value="ECO:0007669"/>
    <property type="project" value="InterPro"/>
</dbReference>
<feature type="signal peptide" evidence="5">
    <location>
        <begin position="1"/>
        <end position="23"/>
    </location>
</feature>
<dbReference type="PROSITE" id="PS52015">
    <property type="entry name" value="TONB_CTD"/>
    <property type="match status" value="1"/>
</dbReference>
<dbReference type="RefSeq" id="WP_167922439.1">
    <property type="nucleotide sequence ID" value="NZ_JAATIT010000004.1"/>
</dbReference>
<protein>
    <submittedName>
        <fullName evidence="7">TonB family protein</fullName>
    </submittedName>
</protein>
<gene>
    <name evidence="7" type="ORF">GGR90_003296</name>
</gene>
<evidence type="ECO:0000256" key="2">
    <source>
        <dbReference type="ARBA" id="ARBA00022692"/>
    </source>
</evidence>
<dbReference type="GO" id="GO:0016020">
    <property type="term" value="C:membrane"/>
    <property type="evidence" value="ECO:0007669"/>
    <property type="project" value="UniProtKB-SubCell"/>
</dbReference>
<dbReference type="Gene3D" id="3.30.1150.10">
    <property type="match status" value="1"/>
</dbReference>
<evidence type="ECO:0000313" key="8">
    <source>
        <dbReference type="Proteomes" id="UP000535078"/>
    </source>
</evidence>
<dbReference type="InterPro" id="IPR037682">
    <property type="entry name" value="TonB_C"/>
</dbReference>
<evidence type="ECO:0000313" key="7">
    <source>
        <dbReference type="EMBL" id="NJB91094.1"/>
    </source>
</evidence>
<comment type="subcellular location">
    <subcellularLocation>
        <location evidence="1">Membrane</location>
        <topology evidence="1">Single-pass membrane protein</topology>
    </subcellularLocation>
</comment>
<evidence type="ECO:0000256" key="4">
    <source>
        <dbReference type="ARBA" id="ARBA00023136"/>
    </source>
</evidence>
<name>A0A7X5XUA5_9SPHN</name>
<dbReference type="Pfam" id="PF03544">
    <property type="entry name" value="TonB_C"/>
    <property type="match status" value="1"/>
</dbReference>
<dbReference type="AlphaFoldDB" id="A0A7X5XUA5"/>
<reference evidence="7 8" key="1">
    <citation type="submission" date="2020-03" db="EMBL/GenBank/DDBJ databases">
        <title>Genomic Encyclopedia of Type Strains, Phase IV (KMG-IV): sequencing the most valuable type-strain genomes for metagenomic binning, comparative biology and taxonomic classification.</title>
        <authorList>
            <person name="Goeker M."/>
        </authorList>
    </citation>
    <scope>NUCLEOTIDE SEQUENCE [LARGE SCALE GENOMIC DNA]</scope>
    <source>
        <strain evidence="7 8">DSM 25229</strain>
    </source>
</reference>